<evidence type="ECO:0000313" key="9">
    <source>
        <dbReference type="EMBL" id="MCL7031079.1"/>
    </source>
</evidence>
<evidence type="ECO:0000259" key="8">
    <source>
        <dbReference type="Pfam" id="PF05922"/>
    </source>
</evidence>
<dbReference type="InterPro" id="IPR036852">
    <property type="entry name" value="Peptidase_S8/S53_dom_sf"/>
</dbReference>
<dbReference type="Pfam" id="PF00082">
    <property type="entry name" value="Peptidase_S8"/>
    <property type="match status" value="1"/>
</dbReference>
<protein>
    <submittedName>
        <fullName evidence="9">Uncharacterized protein</fullName>
    </submittedName>
</protein>
<dbReference type="AlphaFoldDB" id="A0AA41S7R9"/>
<dbReference type="PRINTS" id="PR00723">
    <property type="entry name" value="SUBTILISIN"/>
</dbReference>
<accession>A0AA41S7R9</accession>
<dbReference type="EMBL" id="JAJJMA010108482">
    <property type="protein sequence ID" value="MCL7031079.1"/>
    <property type="molecule type" value="Genomic_DNA"/>
</dbReference>
<comment type="caution">
    <text evidence="6">Lacks conserved residue(s) required for the propagation of feature annotation.</text>
</comment>
<dbReference type="InterPro" id="IPR045051">
    <property type="entry name" value="SBT"/>
</dbReference>
<comment type="caution">
    <text evidence="9">The sequence shown here is derived from an EMBL/GenBank/DDBJ whole genome shotgun (WGS) entry which is preliminary data.</text>
</comment>
<evidence type="ECO:0000256" key="3">
    <source>
        <dbReference type="ARBA" id="ARBA00022729"/>
    </source>
</evidence>
<feature type="domain" description="Inhibitor I9" evidence="8">
    <location>
        <begin position="12"/>
        <end position="90"/>
    </location>
</feature>
<dbReference type="FunFam" id="3.30.70.80:FF:000002">
    <property type="entry name" value="Subtilisin-like protease SBT5.3"/>
    <property type="match status" value="1"/>
</dbReference>
<dbReference type="InterPro" id="IPR000209">
    <property type="entry name" value="Peptidase_S8/S53_dom"/>
</dbReference>
<dbReference type="Gene3D" id="3.40.50.200">
    <property type="entry name" value="Peptidase S8/S53 domain"/>
    <property type="match status" value="1"/>
</dbReference>
<feature type="domain" description="Peptidase S8/S53" evidence="7">
    <location>
        <begin position="117"/>
        <end position="324"/>
    </location>
</feature>
<keyword evidence="2" id="KW-0645">Protease</keyword>
<dbReference type="Proteomes" id="UP001177140">
    <property type="component" value="Unassembled WGS sequence"/>
</dbReference>
<evidence type="ECO:0000256" key="2">
    <source>
        <dbReference type="ARBA" id="ARBA00022670"/>
    </source>
</evidence>
<organism evidence="9 10">
    <name type="scientific">Papaver nudicaule</name>
    <name type="common">Iceland poppy</name>
    <dbReference type="NCBI Taxonomy" id="74823"/>
    <lineage>
        <taxon>Eukaryota</taxon>
        <taxon>Viridiplantae</taxon>
        <taxon>Streptophyta</taxon>
        <taxon>Embryophyta</taxon>
        <taxon>Tracheophyta</taxon>
        <taxon>Spermatophyta</taxon>
        <taxon>Magnoliopsida</taxon>
        <taxon>Ranunculales</taxon>
        <taxon>Papaveraceae</taxon>
        <taxon>Papaveroideae</taxon>
        <taxon>Papaver</taxon>
    </lineage>
</organism>
<evidence type="ECO:0000256" key="1">
    <source>
        <dbReference type="ARBA" id="ARBA00011073"/>
    </source>
</evidence>
<keyword evidence="5" id="KW-0720">Serine protease</keyword>
<dbReference type="InterPro" id="IPR015500">
    <property type="entry name" value="Peptidase_S8_subtilisin-rel"/>
</dbReference>
<gene>
    <name evidence="9" type="ORF">MKW94_030947</name>
</gene>
<comment type="similarity">
    <text evidence="1 6">Belongs to the peptidase S8 family.</text>
</comment>
<proteinExistence type="inferred from homology"/>
<evidence type="ECO:0000313" key="10">
    <source>
        <dbReference type="Proteomes" id="UP001177140"/>
    </source>
</evidence>
<reference evidence="9" key="1">
    <citation type="submission" date="2022-03" db="EMBL/GenBank/DDBJ databases">
        <title>A functionally conserved STORR gene fusion in Papaver species that diverged 16.8 million years ago.</title>
        <authorList>
            <person name="Catania T."/>
        </authorList>
    </citation>
    <scope>NUCLEOTIDE SEQUENCE</scope>
    <source>
        <strain evidence="9">S-191538</strain>
    </source>
</reference>
<evidence type="ECO:0000256" key="6">
    <source>
        <dbReference type="PROSITE-ProRule" id="PRU01240"/>
    </source>
</evidence>
<evidence type="ECO:0000259" key="7">
    <source>
        <dbReference type="Pfam" id="PF00082"/>
    </source>
</evidence>
<evidence type="ECO:0000256" key="5">
    <source>
        <dbReference type="ARBA" id="ARBA00022825"/>
    </source>
</evidence>
<evidence type="ECO:0000256" key="4">
    <source>
        <dbReference type="ARBA" id="ARBA00022801"/>
    </source>
</evidence>
<dbReference type="PANTHER" id="PTHR10795">
    <property type="entry name" value="PROPROTEIN CONVERTASE SUBTILISIN/KEXIN"/>
    <property type="match status" value="1"/>
</dbReference>
<name>A0AA41S7R9_PAPNU</name>
<dbReference type="PROSITE" id="PS51892">
    <property type="entry name" value="SUBTILASE"/>
    <property type="match status" value="1"/>
</dbReference>
<dbReference type="SUPFAM" id="SSF52743">
    <property type="entry name" value="Subtilisin-like"/>
    <property type="match status" value="1"/>
</dbReference>
<sequence>MANEAVSKPKLYIVYMGEHSYPDSDSVISSNYVLLASVVGSISQAKEATTHHYHKSFRGFSAVLTPEQAQTLRETESVISVFESKIARLHTTHSWNFLGIDAIPQNNKLKKMETKLDVIIGVIDSGVWPESESFNDRELGPKPNFKGECVTGNLNNQPFKCNKKIIGARYYSKGFEVAKGPLESQNQTFFRSPRDNEGHGTHTASTIAGSEVNLTLFDSSKGVTRGGMPSARLAIYKACWLGLCDSADVLSAFHDAIQDGVHIISISAGTTPTSFFTDICSIGSYHAFKEGILVSAAAGNGGTIGTVANVAPWTLTVAASTIDREFNSNVQLGNSAILKGSSINPLQVNTYYGLIDGSTAAAVNVAADNA</sequence>
<feature type="non-terminal residue" evidence="9">
    <location>
        <position position="1"/>
    </location>
</feature>
<keyword evidence="3" id="KW-0732">Signal</keyword>
<dbReference type="Pfam" id="PF05922">
    <property type="entry name" value="Inhibitor_I9"/>
    <property type="match status" value="1"/>
</dbReference>
<keyword evidence="10" id="KW-1185">Reference proteome</keyword>
<dbReference type="InterPro" id="IPR010259">
    <property type="entry name" value="S8pro/Inhibitor_I9"/>
</dbReference>
<dbReference type="Gene3D" id="3.30.70.80">
    <property type="entry name" value="Peptidase S8 propeptide/proteinase inhibitor I9"/>
    <property type="match status" value="1"/>
</dbReference>
<dbReference type="GO" id="GO:0006508">
    <property type="term" value="P:proteolysis"/>
    <property type="evidence" value="ECO:0007669"/>
    <property type="project" value="UniProtKB-KW"/>
</dbReference>
<dbReference type="GO" id="GO:0004252">
    <property type="term" value="F:serine-type endopeptidase activity"/>
    <property type="evidence" value="ECO:0007669"/>
    <property type="project" value="InterPro"/>
</dbReference>
<dbReference type="InterPro" id="IPR037045">
    <property type="entry name" value="S8pro/Inhibitor_I9_sf"/>
</dbReference>
<keyword evidence="4" id="KW-0378">Hydrolase</keyword>